<organism evidence="1 2">
    <name type="scientific">Congregibacter litoralis KT71</name>
    <dbReference type="NCBI Taxonomy" id="314285"/>
    <lineage>
        <taxon>Bacteria</taxon>
        <taxon>Pseudomonadati</taxon>
        <taxon>Pseudomonadota</taxon>
        <taxon>Gammaproteobacteria</taxon>
        <taxon>Cellvibrionales</taxon>
        <taxon>Halieaceae</taxon>
        <taxon>Congregibacter</taxon>
    </lineage>
</organism>
<reference evidence="1 2" key="2">
    <citation type="journal article" date="2009" name="PLoS ONE">
        <title>The photosynthetic apparatus and its regulation in the aerobic gammaproteobacterium Congregibacter litoralis gen. nov., sp. nov.</title>
        <authorList>
            <person name="Spring S."/>
            <person name="Lunsdorf H."/>
            <person name="Fuchs B.M."/>
            <person name="Tindall B.J."/>
        </authorList>
    </citation>
    <scope>NUCLEOTIDE SEQUENCE [LARGE SCALE GENOMIC DNA]</scope>
    <source>
        <strain evidence="1">KT71</strain>
    </source>
</reference>
<dbReference type="OrthoDB" id="9811423at2"/>
<comment type="caution">
    <text evidence="1">The sequence shown here is derived from an EMBL/GenBank/DDBJ whole genome shotgun (WGS) entry which is preliminary data.</text>
</comment>
<evidence type="ECO:0000313" key="1">
    <source>
        <dbReference type="EMBL" id="EAQ95966.1"/>
    </source>
</evidence>
<gene>
    <name evidence="1" type="ORF">KT71_18222</name>
</gene>
<dbReference type="RefSeq" id="WP_008296086.1">
    <property type="nucleotide sequence ID" value="NZ_CM002299.1"/>
</dbReference>
<proteinExistence type="predicted"/>
<sequence>MSERDEHATGLSGAEEPASPCVSICALDENDICMGCYRSAEEITDWFMASAMKKREMLALAKARREADNPIKLL</sequence>
<protein>
    <submittedName>
        <fullName evidence="1">Putative Fe-S protein</fullName>
    </submittedName>
</protein>
<dbReference type="STRING" id="314285.KT71_18222"/>
<evidence type="ECO:0000313" key="2">
    <source>
        <dbReference type="Proteomes" id="UP000019205"/>
    </source>
</evidence>
<dbReference type="Pfam" id="PF06945">
    <property type="entry name" value="DUF1289"/>
    <property type="match status" value="1"/>
</dbReference>
<dbReference type="PANTHER" id="PTHR35175:SF2">
    <property type="entry name" value="DUF1289 DOMAIN-CONTAINING PROTEIN"/>
    <property type="match status" value="1"/>
</dbReference>
<accession>A4ADG8</accession>
<dbReference type="eggNOG" id="COG3313">
    <property type="taxonomic scope" value="Bacteria"/>
</dbReference>
<dbReference type="Proteomes" id="UP000019205">
    <property type="component" value="Chromosome"/>
</dbReference>
<keyword evidence="2" id="KW-1185">Reference proteome</keyword>
<dbReference type="PANTHER" id="PTHR35175">
    <property type="entry name" value="DUF1289 DOMAIN-CONTAINING PROTEIN"/>
    <property type="match status" value="1"/>
</dbReference>
<dbReference type="EMBL" id="AAOA02000001">
    <property type="protein sequence ID" value="EAQ95966.1"/>
    <property type="molecule type" value="Genomic_DNA"/>
</dbReference>
<dbReference type="AlphaFoldDB" id="A4ADG8"/>
<name>A4ADG8_9GAMM</name>
<reference evidence="1 2" key="1">
    <citation type="journal article" date="2007" name="Proc. Natl. Acad. Sci. U.S.A.">
        <title>Characterization of a marine gammaproteobacterium capable of aerobic anoxygenic photosynthesis.</title>
        <authorList>
            <person name="Fuchs B.M."/>
            <person name="Spring S."/>
            <person name="Teeling H."/>
            <person name="Quast C."/>
            <person name="Wulf J."/>
            <person name="Schattenhofer M."/>
            <person name="Yan S."/>
            <person name="Ferriera S."/>
            <person name="Johnson J."/>
            <person name="Glockner F.O."/>
            <person name="Amann R."/>
        </authorList>
    </citation>
    <scope>NUCLEOTIDE SEQUENCE [LARGE SCALE GENOMIC DNA]</scope>
    <source>
        <strain evidence="1">KT71</strain>
    </source>
</reference>
<dbReference type="HOGENOM" id="CLU_162538_4_2_6"/>
<dbReference type="InterPro" id="IPR010710">
    <property type="entry name" value="DUF1289"/>
</dbReference>